<keyword evidence="1" id="KW-0472">Membrane</keyword>
<sequence length="121" mass="14139">MESIEAKTISLWVMAFAYTFAGILHFVIPKFYLRIMPPWIPYHKLMVQLSGVAEIVLGLGLLYQPLKIYAAWGVVLLLIAIFPANIYHFQSRTRKDPPTWALILRLPIQILLIWWAWTHTY</sequence>
<accession>A0A2M9ZM64</accession>
<evidence type="ECO:0000313" key="5">
    <source>
        <dbReference type="Proteomes" id="UP000231990"/>
    </source>
</evidence>
<name>A0A2M9ZM64_9LEPT</name>
<feature type="transmembrane region" description="Helical" evidence="1">
    <location>
        <begin position="12"/>
        <end position="33"/>
    </location>
</feature>
<keyword evidence="4" id="KW-1185">Reference proteome</keyword>
<comment type="caution">
    <text evidence="3">The sequence shown here is derived from an EMBL/GenBank/DDBJ whole genome shotgun (WGS) entry which is preliminary data.</text>
</comment>
<dbReference type="EMBL" id="NPDY01000007">
    <property type="protein sequence ID" value="PJZ69862.1"/>
    <property type="molecule type" value="Genomic_DNA"/>
</dbReference>
<dbReference type="Proteomes" id="UP000231990">
    <property type="component" value="Unassembled WGS sequence"/>
</dbReference>
<evidence type="ECO:0000313" key="4">
    <source>
        <dbReference type="Proteomes" id="UP000231962"/>
    </source>
</evidence>
<gene>
    <name evidence="2" type="ORF">CH360_09615</name>
    <name evidence="3" type="ORF">CH373_10620</name>
</gene>
<dbReference type="Proteomes" id="UP000231962">
    <property type="component" value="Unassembled WGS sequence"/>
</dbReference>
<evidence type="ECO:0000256" key="1">
    <source>
        <dbReference type="SAM" id="Phobius"/>
    </source>
</evidence>
<dbReference type="PANTHER" id="PTHR36974:SF1">
    <property type="entry name" value="DOXX FAMILY MEMBRANE PROTEIN"/>
    <property type="match status" value="1"/>
</dbReference>
<keyword evidence="1" id="KW-1133">Transmembrane helix</keyword>
<organism evidence="3 5">
    <name type="scientific">Leptospira perolatii</name>
    <dbReference type="NCBI Taxonomy" id="2023191"/>
    <lineage>
        <taxon>Bacteria</taxon>
        <taxon>Pseudomonadati</taxon>
        <taxon>Spirochaetota</taxon>
        <taxon>Spirochaetia</taxon>
        <taxon>Leptospirales</taxon>
        <taxon>Leptospiraceae</taxon>
        <taxon>Leptospira</taxon>
    </lineage>
</organism>
<evidence type="ECO:0000313" key="3">
    <source>
        <dbReference type="EMBL" id="PJZ73156.1"/>
    </source>
</evidence>
<dbReference type="PANTHER" id="PTHR36974">
    <property type="entry name" value="MEMBRANE PROTEIN-RELATED"/>
    <property type="match status" value="1"/>
</dbReference>
<keyword evidence="1" id="KW-0812">Transmembrane</keyword>
<protein>
    <submittedName>
        <fullName evidence="3">DoxX-like family protein</fullName>
    </submittedName>
</protein>
<feature type="transmembrane region" description="Helical" evidence="1">
    <location>
        <begin position="99"/>
        <end position="117"/>
    </location>
</feature>
<dbReference type="EMBL" id="NPDZ01000006">
    <property type="protein sequence ID" value="PJZ73156.1"/>
    <property type="molecule type" value="Genomic_DNA"/>
</dbReference>
<feature type="transmembrane region" description="Helical" evidence="1">
    <location>
        <begin position="69"/>
        <end position="87"/>
    </location>
</feature>
<evidence type="ECO:0000313" key="2">
    <source>
        <dbReference type="EMBL" id="PJZ69862.1"/>
    </source>
</evidence>
<dbReference type="OrthoDB" id="3267646at2"/>
<dbReference type="RefSeq" id="WP_100713843.1">
    <property type="nucleotide sequence ID" value="NZ_NPDY01000007.1"/>
</dbReference>
<dbReference type="AlphaFoldDB" id="A0A2M9ZM64"/>
<reference evidence="4 5" key="1">
    <citation type="submission" date="2017-07" db="EMBL/GenBank/DDBJ databases">
        <title>Leptospira spp. isolated from tropical soils.</title>
        <authorList>
            <person name="Thibeaux R."/>
            <person name="Iraola G."/>
            <person name="Ferres I."/>
            <person name="Bierque E."/>
            <person name="Girault D."/>
            <person name="Soupe-Gilbert M.-E."/>
            <person name="Picardeau M."/>
            <person name="Goarant C."/>
        </authorList>
    </citation>
    <scope>NUCLEOTIDE SEQUENCE [LARGE SCALE GENOMIC DNA]</scope>
    <source>
        <strain evidence="3 5">FH1-B-B1</strain>
        <strain evidence="2 4">FH1-B-C1</strain>
    </source>
</reference>
<proteinExistence type="predicted"/>